<dbReference type="Gene3D" id="1.10.357.10">
    <property type="entry name" value="Tetracycline Repressor, domain 2"/>
    <property type="match status" value="1"/>
</dbReference>
<evidence type="ECO:0000256" key="4">
    <source>
        <dbReference type="PROSITE-ProRule" id="PRU00335"/>
    </source>
</evidence>
<sequence>MTGGGRAPGRPRDTARQGAVLQAVREILADGGYPAVTFSDVAARAGVTRQLVYRWWPSRPDLVAEAIFAELETTWQASFPGPLEADLRVYVAALVETAGRPAVRAGVIGLMSDPAADDHELPGLEEWVLGPLEEGLRAIVDGAAARGEARSDLDVRLTMNTLRGAVVMHLVADGTEPDVIVDHLARLCAAALRP</sequence>
<dbReference type="SUPFAM" id="SSF46689">
    <property type="entry name" value="Homeodomain-like"/>
    <property type="match status" value="1"/>
</dbReference>
<dbReference type="Gene3D" id="1.10.10.60">
    <property type="entry name" value="Homeodomain-like"/>
    <property type="match status" value="1"/>
</dbReference>
<dbReference type="InterPro" id="IPR036271">
    <property type="entry name" value="Tet_transcr_reg_TetR-rel_C_sf"/>
</dbReference>
<dbReference type="Pfam" id="PF16859">
    <property type="entry name" value="TetR_C_11"/>
    <property type="match status" value="1"/>
</dbReference>
<dbReference type="InterPro" id="IPR001647">
    <property type="entry name" value="HTH_TetR"/>
</dbReference>
<protein>
    <submittedName>
        <fullName evidence="6">TetR/AcrR family transcriptional regulator</fullName>
    </submittedName>
</protein>
<dbReference type="EMBL" id="JAIQZJ010000003">
    <property type="protein sequence ID" value="MBZ5738221.1"/>
    <property type="molecule type" value="Genomic_DNA"/>
</dbReference>
<reference evidence="6 7" key="1">
    <citation type="submission" date="2021-09" db="EMBL/GenBank/DDBJ databases">
        <title>Whole genome sequence of Nocardioides sp. GBK3QG-3.</title>
        <authorList>
            <person name="Tuo L."/>
        </authorList>
    </citation>
    <scope>NUCLEOTIDE SEQUENCE [LARGE SCALE GENOMIC DNA]</scope>
    <source>
        <strain evidence="6 7">GBK3QG-3</strain>
    </source>
</reference>
<comment type="caution">
    <text evidence="6">The sequence shown here is derived from an EMBL/GenBank/DDBJ whole genome shotgun (WGS) entry which is preliminary data.</text>
</comment>
<dbReference type="PANTHER" id="PTHR30055:SF148">
    <property type="entry name" value="TETR-FAMILY TRANSCRIPTIONAL REGULATOR"/>
    <property type="match status" value="1"/>
</dbReference>
<keyword evidence="1" id="KW-0805">Transcription regulation</keyword>
<dbReference type="PROSITE" id="PS50977">
    <property type="entry name" value="HTH_TETR_2"/>
    <property type="match status" value="1"/>
</dbReference>
<dbReference type="Pfam" id="PF00440">
    <property type="entry name" value="TetR_N"/>
    <property type="match status" value="1"/>
</dbReference>
<feature type="DNA-binding region" description="H-T-H motif" evidence="4">
    <location>
        <begin position="37"/>
        <end position="56"/>
    </location>
</feature>
<evidence type="ECO:0000256" key="1">
    <source>
        <dbReference type="ARBA" id="ARBA00023015"/>
    </source>
</evidence>
<keyword evidence="2 4" id="KW-0238">DNA-binding</keyword>
<organism evidence="6 7">
    <name type="scientific">Nocardioides mangrovi</name>
    <dbReference type="NCBI Taxonomy" id="2874580"/>
    <lineage>
        <taxon>Bacteria</taxon>
        <taxon>Bacillati</taxon>
        <taxon>Actinomycetota</taxon>
        <taxon>Actinomycetes</taxon>
        <taxon>Propionibacteriales</taxon>
        <taxon>Nocardioidaceae</taxon>
        <taxon>Nocardioides</taxon>
    </lineage>
</organism>
<dbReference type="InterPro" id="IPR009057">
    <property type="entry name" value="Homeodomain-like_sf"/>
</dbReference>
<dbReference type="InterPro" id="IPR011075">
    <property type="entry name" value="TetR_C"/>
</dbReference>
<dbReference type="RefSeq" id="WP_224122586.1">
    <property type="nucleotide sequence ID" value="NZ_JAIQZJ010000003.1"/>
</dbReference>
<keyword evidence="3" id="KW-0804">Transcription</keyword>
<evidence type="ECO:0000259" key="5">
    <source>
        <dbReference type="PROSITE" id="PS50977"/>
    </source>
</evidence>
<evidence type="ECO:0000313" key="7">
    <source>
        <dbReference type="Proteomes" id="UP000780875"/>
    </source>
</evidence>
<keyword evidence="7" id="KW-1185">Reference proteome</keyword>
<feature type="domain" description="HTH tetR-type" evidence="5">
    <location>
        <begin position="14"/>
        <end position="74"/>
    </location>
</feature>
<evidence type="ECO:0000313" key="6">
    <source>
        <dbReference type="EMBL" id="MBZ5738221.1"/>
    </source>
</evidence>
<dbReference type="PANTHER" id="PTHR30055">
    <property type="entry name" value="HTH-TYPE TRANSCRIPTIONAL REGULATOR RUTR"/>
    <property type="match status" value="1"/>
</dbReference>
<evidence type="ECO:0000256" key="3">
    <source>
        <dbReference type="ARBA" id="ARBA00023163"/>
    </source>
</evidence>
<dbReference type="InterPro" id="IPR050109">
    <property type="entry name" value="HTH-type_TetR-like_transc_reg"/>
</dbReference>
<gene>
    <name evidence="6" type="ORF">K8U61_08610</name>
</gene>
<dbReference type="SUPFAM" id="SSF48498">
    <property type="entry name" value="Tetracyclin repressor-like, C-terminal domain"/>
    <property type="match status" value="1"/>
</dbReference>
<proteinExistence type="predicted"/>
<dbReference type="Proteomes" id="UP000780875">
    <property type="component" value="Unassembled WGS sequence"/>
</dbReference>
<dbReference type="PRINTS" id="PR00455">
    <property type="entry name" value="HTHTETR"/>
</dbReference>
<accession>A0ABS7UB74</accession>
<evidence type="ECO:0000256" key="2">
    <source>
        <dbReference type="ARBA" id="ARBA00023125"/>
    </source>
</evidence>
<name>A0ABS7UB74_9ACTN</name>